<dbReference type="EMBL" id="NZBU01000004">
    <property type="protein sequence ID" value="MAG21854.1"/>
    <property type="molecule type" value="Genomic_DNA"/>
</dbReference>
<accession>A0A2D6M098</accession>
<dbReference type="GO" id="GO:0006270">
    <property type="term" value="P:DNA replication initiation"/>
    <property type="evidence" value="ECO:0007669"/>
    <property type="project" value="TreeGrafter"/>
</dbReference>
<feature type="binding site" evidence="7">
    <location>
        <position position="299"/>
    </location>
    <ligand>
        <name>[4Fe-4S] cluster</name>
        <dbReference type="ChEBI" id="CHEBI:49883"/>
    </ligand>
</feature>
<gene>
    <name evidence="7" type="primary">priL</name>
    <name evidence="9" type="ORF">CL943_00930</name>
</gene>
<dbReference type="GO" id="GO:0046872">
    <property type="term" value="F:metal ion binding"/>
    <property type="evidence" value="ECO:0007669"/>
    <property type="project" value="UniProtKB-KW"/>
</dbReference>
<name>A0A2D6M098_9ARCH</name>
<sequence>MPSLEQLQFAQKFPFSPLAKRILKESNLSLETIDEETMNRAAVMISRAFKGKEYTLEIKTTDLLEQEIAAFPIAKILVSLLDDRSFYKRFALMVARSTFSYLESSQERKQLALDLAEGLDINFSMLEKNDFFVSVPLTQFLSIKFNDKNLKLVNQHVESGTVFLNTNSFLRFLSEIVFVRILSDLPVPTGAVPKSFRAFAKQISIDAKKAQTREFNFKVEGKMNPNAFPPCMASLYQKIISGERLPHMARFFLATFLNAIGMPQDQIISVFKKSPDFDQKIAGYQIRRIAEQNYALASCEKIKSYGVCTSIECRIKHPLSYYKRMLRELNRNNQTKTIRPNK</sequence>
<feature type="binding site" evidence="7">
    <location>
        <position position="308"/>
    </location>
    <ligand>
        <name>[4Fe-4S] cluster</name>
        <dbReference type="ChEBI" id="CHEBI:49883"/>
    </ligand>
</feature>
<dbReference type="Pfam" id="PF04104">
    <property type="entry name" value="DNA_primase_lrg"/>
    <property type="match status" value="1"/>
</dbReference>
<keyword evidence="2 7" id="KW-0639">Primosome</keyword>
<dbReference type="HAMAP" id="MF_00701">
    <property type="entry name" value="DNA_primase_lrg_arc"/>
    <property type="match status" value="1"/>
</dbReference>
<evidence type="ECO:0000256" key="6">
    <source>
        <dbReference type="ARBA" id="ARBA00023014"/>
    </source>
</evidence>
<dbReference type="InterPro" id="IPR023642">
    <property type="entry name" value="DNA_primase_lsu_PriL"/>
</dbReference>
<proteinExistence type="inferred from homology"/>
<evidence type="ECO:0000313" key="9">
    <source>
        <dbReference type="EMBL" id="MAG21854.1"/>
    </source>
</evidence>
<evidence type="ECO:0000256" key="3">
    <source>
        <dbReference type="ARBA" id="ARBA00022705"/>
    </source>
</evidence>
<feature type="binding site" evidence="7">
    <location>
        <position position="231"/>
    </location>
    <ligand>
        <name>[4Fe-4S] cluster</name>
        <dbReference type="ChEBI" id="CHEBI:49883"/>
    </ligand>
</feature>
<reference evidence="10" key="1">
    <citation type="submission" date="2017-09" db="EMBL/GenBank/DDBJ databases">
        <title>The Reconstruction of 2,631 Draft Metagenome-Assembled Genomes from the Global Oceans.</title>
        <authorList>
            <person name="Tully B.J."/>
            <person name="Graham E.D."/>
            <person name="Heidelberg J.F."/>
        </authorList>
    </citation>
    <scope>NUCLEOTIDE SEQUENCE [LARGE SCALE GENOMIC DNA]</scope>
</reference>
<dbReference type="GO" id="GO:0003899">
    <property type="term" value="F:DNA-directed RNA polymerase activity"/>
    <property type="evidence" value="ECO:0007669"/>
    <property type="project" value="InterPro"/>
</dbReference>
<dbReference type="GO" id="GO:1990077">
    <property type="term" value="C:primosome complex"/>
    <property type="evidence" value="ECO:0007669"/>
    <property type="project" value="UniProtKB-KW"/>
</dbReference>
<dbReference type="SUPFAM" id="SSF140914">
    <property type="entry name" value="PriB N-terminal domain-like"/>
    <property type="match status" value="1"/>
</dbReference>
<comment type="similarity">
    <text evidence="7">Belongs to the eukaryotic-type primase large subunit family.</text>
</comment>
<evidence type="ECO:0000256" key="5">
    <source>
        <dbReference type="ARBA" id="ARBA00023004"/>
    </source>
</evidence>
<evidence type="ECO:0000256" key="1">
    <source>
        <dbReference type="ARBA" id="ARBA00022485"/>
    </source>
</evidence>
<dbReference type="GO" id="GO:0006269">
    <property type="term" value="P:DNA replication, synthesis of primer"/>
    <property type="evidence" value="ECO:0007669"/>
    <property type="project" value="UniProtKB-UniRule"/>
</dbReference>
<dbReference type="InterPro" id="IPR007238">
    <property type="entry name" value="DNA_primase_lsu_euk/arc"/>
</dbReference>
<comment type="subunit">
    <text evidence="7">Heterodimer of a small subunit (PriS) and a large subunit (PriL).</text>
</comment>
<dbReference type="CDD" id="cd06560">
    <property type="entry name" value="PriL"/>
    <property type="match status" value="1"/>
</dbReference>
<keyword evidence="4 7" id="KW-0479">Metal-binding</keyword>
<dbReference type="PANTHER" id="PTHR10537:SF3">
    <property type="entry name" value="DNA PRIMASE LARGE SUBUNIT"/>
    <property type="match status" value="1"/>
</dbReference>
<dbReference type="InterPro" id="IPR058560">
    <property type="entry name" value="DNA_primase_C"/>
</dbReference>
<evidence type="ECO:0000256" key="7">
    <source>
        <dbReference type="HAMAP-Rule" id="MF_00701"/>
    </source>
</evidence>
<comment type="function">
    <text evidence="7">Regulatory subunit of DNA primase, an RNA polymerase that catalyzes the synthesis of short RNA molecules used as primers for DNA polymerase during DNA replication. Stabilizes and modulates the activity of the small subunit, increasing the rate of DNA synthesis, and conferring RNA synthesis capability. The DNA polymerase activity may enable DNA primase to also catalyze primer extension after primer synthesis. May also play a role in DNA repair.</text>
</comment>
<comment type="cofactor">
    <cofactor evidence="7">
        <name>[4Fe-4S] cluster</name>
        <dbReference type="ChEBI" id="CHEBI:49883"/>
    </cofactor>
    <text evidence="7">Binds 1 [4Fe-4S] cluster.</text>
</comment>
<protein>
    <recommendedName>
        <fullName evidence="7">DNA primase large subunit PriL</fullName>
    </recommendedName>
</protein>
<evidence type="ECO:0000313" key="10">
    <source>
        <dbReference type="Proteomes" id="UP000226592"/>
    </source>
</evidence>
<keyword evidence="6 7" id="KW-0411">Iron-sulfur</keyword>
<evidence type="ECO:0000256" key="2">
    <source>
        <dbReference type="ARBA" id="ARBA00022515"/>
    </source>
</evidence>
<keyword evidence="3 7" id="KW-0235">DNA replication</keyword>
<dbReference type="Proteomes" id="UP000226592">
    <property type="component" value="Unassembled WGS sequence"/>
</dbReference>
<keyword evidence="5 7" id="KW-0408">Iron</keyword>
<evidence type="ECO:0000259" key="8">
    <source>
        <dbReference type="Pfam" id="PF04104"/>
    </source>
</evidence>
<dbReference type="PANTHER" id="PTHR10537">
    <property type="entry name" value="DNA PRIMASE LARGE SUBUNIT"/>
    <property type="match status" value="1"/>
</dbReference>
<feature type="domain" description="DNA primase large subunit C-terminal" evidence="8">
    <location>
        <begin position="223"/>
        <end position="327"/>
    </location>
</feature>
<dbReference type="AlphaFoldDB" id="A0A2D6M098"/>
<evidence type="ECO:0000256" key="4">
    <source>
        <dbReference type="ARBA" id="ARBA00022723"/>
    </source>
</evidence>
<organism evidence="9 10">
    <name type="scientific">Candidatus Iainarchaeum sp</name>
    <dbReference type="NCBI Taxonomy" id="3101447"/>
    <lineage>
        <taxon>Archaea</taxon>
        <taxon>Candidatus Iainarchaeota</taxon>
        <taxon>Candidatus Iainarchaeia</taxon>
        <taxon>Candidatus Iainarchaeales</taxon>
        <taxon>Candidatus Iainarchaeaceae</taxon>
        <taxon>Candidatus Iainarchaeum</taxon>
    </lineage>
</organism>
<dbReference type="GO" id="GO:0051539">
    <property type="term" value="F:4 iron, 4 sulfur cluster binding"/>
    <property type="evidence" value="ECO:0007669"/>
    <property type="project" value="UniProtKB-UniRule"/>
</dbReference>
<keyword evidence="1 7" id="KW-0004">4Fe-4S</keyword>
<comment type="caution">
    <text evidence="9">The sequence shown here is derived from an EMBL/GenBank/DDBJ whole genome shotgun (WGS) entry which is preliminary data.</text>
</comment>
<feature type="binding site" evidence="7">
    <location>
        <position position="313"/>
    </location>
    <ligand>
        <name>[4Fe-4S] cluster</name>
        <dbReference type="ChEBI" id="CHEBI:49883"/>
    </ligand>
</feature>